<dbReference type="KEGG" id="dwi:6640669"/>
<dbReference type="GO" id="GO:0005765">
    <property type="term" value="C:lysosomal membrane"/>
    <property type="evidence" value="ECO:0007669"/>
    <property type="project" value="UniProtKB-SubCell"/>
</dbReference>
<evidence type="ECO:0000256" key="6">
    <source>
        <dbReference type="ARBA" id="ARBA00022833"/>
    </source>
</evidence>
<comment type="subcellular location">
    <subcellularLocation>
        <location evidence="2">Endosome membrane</location>
        <topology evidence="2">Peripheral membrane protein</topology>
    </subcellularLocation>
    <subcellularLocation>
        <location evidence="1">Late endosome membrane</location>
    </subcellularLocation>
    <subcellularLocation>
        <location evidence="3">Lysosome membrane</location>
        <topology evidence="3">Peripheral membrane protein</topology>
        <orientation evidence="3">Cytoplasmic side</orientation>
    </subcellularLocation>
</comment>
<feature type="region of interest" description="Disordered" evidence="8">
    <location>
        <begin position="1"/>
        <end position="28"/>
    </location>
</feature>
<dbReference type="PANTHER" id="PTHR23292">
    <property type="entry name" value="LIPOPOLYSACCHARIDE-INDUCED TUMOR NECROSIS FACTOR-ALPHA FACTOR"/>
    <property type="match status" value="1"/>
</dbReference>
<dbReference type="EMBL" id="CH963849">
    <property type="protein sequence ID" value="EDW74316.1"/>
    <property type="molecule type" value="Genomic_DNA"/>
</dbReference>
<evidence type="ECO:0000256" key="4">
    <source>
        <dbReference type="ARBA" id="ARBA00005975"/>
    </source>
</evidence>
<dbReference type="InterPro" id="IPR006629">
    <property type="entry name" value="LITAF"/>
</dbReference>
<name>B4MQC7_DROWI</name>
<dbReference type="HOGENOM" id="CLU_095549_4_2_1"/>
<keyword evidence="11" id="KW-1185">Reference proteome</keyword>
<dbReference type="PROSITE" id="PS51837">
    <property type="entry name" value="LITAF"/>
    <property type="match status" value="1"/>
</dbReference>
<dbReference type="OMA" id="CQSAVHT"/>
<evidence type="ECO:0000256" key="3">
    <source>
        <dbReference type="ARBA" id="ARBA00004630"/>
    </source>
</evidence>
<evidence type="ECO:0000313" key="11">
    <source>
        <dbReference type="Proteomes" id="UP000007798"/>
    </source>
</evidence>
<dbReference type="GO" id="GO:0008270">
    <property type="term" value="F:zinc ion binding"/>
    <property type="evidence" value="ECO:0007669"/>
    <property type="project" value="TreeGrafter"/>
</dbReference>
<accession>B4MQC7</accession>
<dbReference type="InterPro" id="IPR037519">
    <property type="entry name" value="LITAF_fam"/>
</dbReference>
<feature type="domain" description="LITAF" evidence="9">
    <location>
        <begin position="63"/>
        <end position="150"/>
    </location>
</feature>
<dbReference type="PhylomeDB" id="B4MQC7"/>
<dbReference type="FunCoup" id="B4MQC7">
    <property type="interactions" value="114"/>
</dbReference>
<evidence type="ECO:0000256" key="7">
    <source>
        <dbReference type="ARBA" id="ARBA00023136"/>
    </source>
</evidence>
<reference evidence="10 11" key="1">
    <citation type="journal article" date="2007" name="Nature">
        <title>Evolution of genes and genomes on the Drosophila phylogeny.</title>
        <authorList>
            <consortium name="Drosophila 12 Genomes Consortium"/>
            <person name="Clark A.G."/>
            <person name="Eisen M.B."/>
            <person name="Smith D.R."/>
            <person name="Bergman C.M."/>
            <person name="Oliver B."/>
            <person name="Markow T.A."/>
            <person name="Kaufman T.C."/>
            <person name="Kellis M."/>
            <person name="Gelbart W."/>
            <person name="Iyer V.N."/>
            <person name="Pollard D.A."/>
            <person name="Sackton T.B."/>
            <person name="Larracuente A.M."/>
            <person name="Singh N.D."/>
            <person name="Abad J.P."/>
            <person name="Abt D.N."/>
            <person name="Adryan B."/>
            <person name="Aguade M."/>
            <person name="Akashi H."/>
            <person name="Anderson W.W."/>
            <person name="Aquadro C.F."/>
            <person name="Ardell D.H."/>
            <person name="Arguello R."/>
            <person name="Artieri C.G."/>
            <person name="Barbash D.A."/>
            <person name="Barker D."/>
            <person name="Barsanti P."/>
            <person name="Batterham P."/>
            <person name="Batzoglou S."/>
            <person name="Begun D."/>
            <person name="Bhutkar A."/>
            <person name="Blanco E."/>
            <person name="Bosak S.A."/>
            <person name="Bradley R.K."/>
            <person name="Brand A.D."/>
            <person name="Brent M.R."/>
            <person name="Brooks A.N."/>
            <person name="Brown R.H."/>
            <person name="Butlin R.K."/>
            <person name="Caggese C."/>
            <person name="Calvi B.R."/>
            <person name="Bernardo de Carvalho A."/>
            <person name="Caspi A."/>
            <person name="Castrezana S."/>
            <person name="Celniker S.E."/>
            <person name="Chang J.L."/>
            <person name="Chapple C."/>
            <person name="Chatterji S."/>
            <person name="Chinwalla A."/>
            <person name="Civetta A."/>
            <person name="Clifton S.W."/>
            <person name="Comeron J.M."/>
            <person name="Costello J.C."/>
            <person name="Coyne J.A."/>
            <person name="Daub J."/>
            <person name="David R.G."/>
            <person name="Delcher A.L."/>
            <person name="Delehaunty K."/>
            <person name="Do C.B."/>
            <person name="Ebling H."/>
            <person name="Edwards K."/>
            <person name="Eickbush T."/>
            <person name="Evans J.D."/>
            <person name="Filipski A."/>
            <person name="Findeiss S."/>
            <person name="Freyhult E."/>
            <person name="Fulton L."/>
            <person name="Fulton R."/>
            <person name="Garcia A.C."/>
            <person name="Gardiner A."/>
            <person name="Garfield D.A."/>
            <person name="Garvin B.E."/>
            <person name="Gibson G."/>
            <person name="Gilbert D."/>
            <person name="Gnerre S."/>
            <person name="Godfrey J."/>
            <person name="Good R."/>
            <person name="Gotea V."/>
            <person name="Gravely B."/>
            <person name="Greenberg A.J."/>
            <person name="Griffiths-Jones S."/>
            <person name="Gross S."/>
            <person name="Guigo R."/>
            <person name="Gustafson E.A."/>
            <person name="Haerty W."/>
            <person name="Hahn M.W."/>
            <person name="Halligan D.L."/>
            <person name="Halpern A.L."/>
            <person name="Halter G.M."/>
            <person name="Han M.V."/>
            <person name="Heger A."/>
            <person name="Hillier L."/>
            <person name="Hinrichs A.S."/>
            <person name="Holmes I."/>
            <person name="Hoskins R.A."/>
            <person name="Hubisz M.J."/>
            <person name="Hultmark D."/>
            <person name="Huntley M.A."/>
            <person name="Jaffe D.B."/>
            <person name="Jagadeeshan S."/>
            <person name="Jeck W.R."/>
            <person name="Johnson J."/>
            <person name="Jones C.D."/>
            <person name="Jordan W.C."/>
            <person name="Karpen G.H."/>
            <person name="Kataoka E."/>
            <person name="Keightley P.D."/>
            <person name="Kheradpour P."/>
            <person name="Kirkness E.F."/>
            <person name="Koerich L.B."/>
            <person name="Kristiansen K."/>
            <person name="Kudrna D."/>
            <person name="Kulathinal R.J."/>
            <person name="Kumar S."/>
            <person name="Kwok R."/>
            <person name="Lander E."/>
            <person name="Langley C.H."/>
            <person name="Lapoint R."/>
            <person name="Lazzaro B.P."/>
            <person name="Lee S.J."/>
            <person name="Levesque L."/>
            <person name="Li R."/>
            <person name="Lin C.F."/>
            <person name="Lin M.F."/>
            <person name="Lindblad-Toh K."/>
            <person name="Llopart A."/>
            <person name="Long M."/>
            <person name="Low L."/>
            <person name="Lozovsky E."/>
            <person name="Lu J."/>
            <person name="Luo M."/>
            <person name="Machado C.A."/>
            <person name="Makalowski W."/>
            <person name="Marzo M."/>
            <person name="Matsuda M."/>
            <person name="Matzkin L."/>
            <person name="McAllister B."/>
            <person name="McBride C.S."/>
            <person name="McKernan B."/>
            <person name="McKernan K."/>
            <person name="Mendez-Lago M."/>
            <person name="Minx P."/>
            <person name="Mollenhauer M.U."/>
            <person name="Montooth K."/>
            <person name="Mount S.M."/>
            <person name="Mu X."/>
            <person name="Myers E."/>
            <person name="Negre B."/>
            <person name="Newfeld S."/>
            <person name="Nielsen R."/>
            <person name="Noor M.A."/>
            <person name="O'Grady P."/>
            <person name="Pachter L."/>
            <person name="Papaceit M."/>
            <person name="Parisi M.J."/>
            <person name="Parisi M."/>
            <person name="Parts L."/>
            <person name="Pedersen J.S."/>
            <person name="Pesole G."/>
            <person name="Phillippy A.M."/>
            <person name="Ponting C.P."/>
            <person name="Pop M."/>
            <person name="Porcelli D."/>
            <person name="Powell J.R."/>
            <person name="Prohaska S."/>
            <person name="Pruitt K."/>
            <person name="Puig M."/>
            <person name="Quesneville H."/>
            <person name="Ram K.R."/>
            <person name="Rand D."/>
            <person name="Rasmussen M.D."/>
            <person name="Reed L.K."/>
            <person name="Reenan R."/>
            <person name="Reily A."/>
            <person name="Remington K.A."/>
            <person name="Rieger T.T."/>
            <person name="Ritchie M.G."/>
            <person name="Robin C."/>
            <person name="Rogers Y.H."/>
            <person name="Rohde C."/>
            <person name="Rozas J."/>
            <person name="Rubenfield M.J."/>
            <person name="Ruiz A."/>
            <person name="Russo S."/>
            <person name="Salzberg S.L."/>
            <person name="Sanchez-Gracia A."/>
            <person name="Saranga D.J."/>
            <person name="Sato H."/>
            <person name="Schaeffer S.W."/>
            <person name="Schatz M.C."/>
            <person name="Schlenke T."/>
            <person name="Schwartz R."/>
            <person name="Segarra C."/>
            <person name="Singh R.S."/>
            <person name="Sirot L."/>
            <person name="Sirota M."/>
            <person name="Sisneros N.B."/>
            <person name="Smith C.D."/>
            <person name="Smith T.F."/>
            <person name="Spieth J."/>
            <person name="Stage D.E."/>
            <person name="Stark A."/>
            <person name="Stephan W."/>
            <person name="Strausberg R.L."/>
            <person name="Strempel S."/>
            <person name="Sturgill D."/>
            <person name="Sutton G."/>
            <person name="Sutton G.G."/>
            <person name="Tao W."/>
            <person name="Teichmann S."/>
            <person name="Tobari Y.N."/>
            <person name="Tomimura Y."/>
            <person name="Tsolas J.M."/>
            <person name="Valente V.L."/>
            <person name="Venter E."/>
            <person name="Venter J.C."/>
            <person name="Vicario S."/>
            <person name="Vieira F.G."/>
            <person name="Vilella A.J."/>
            <person name="Villasante A."/>
            <person name="Walenz B."/>
            <person name="Wang J."/>
            <person name="Wasserman M."/>
            <person name="Watts T."/>
            <person name="Wilson D."/>
            <person name="Wilson R.K."/>
            <person name="Wing R.A."/>
            <person name="Wolfner M.F."/>
            <person name="Wong A."/>
            <person name="Wong G.K."/>
            <person name="Wu C.I."/>
            <person name="Wu G."/>
            <person name="Yamamoto D."/>
            <person name="Yang H.P."/>
            <person name="Yang S.P."/>
            <person name="Yorke J.A."/>
            <person name="Yoshida K."/>
            <person name="Zdobnov E."/>
            <person name="Zhang P."/>
            <person name="Zhang Y."/>
            <person name="Zimin A.V."/>
            <person name="Baldwin J."/>
            <person name="Abdouelleil A."/>
            <person name="Abdulkadir J."/>
            <person name="Abebe A."/>
            <person name="Abera B."/>
            <person name="Abreu J."/>
            <person name="Acer S.C."/>
            <person name="Aftuck L."/>
            <person name="Alexander A."/>
            <person name="An P."/>
            <person name="Anderson E."/>
            <person name="Anderson S."/>
            <person name="Arachi H."/>
            <person name="Azer M."/>
            <person name="Bachantsang P."/>
            <person name="Barry A."/>
            <person name="Bayul T."/>
            <person name="Berlin A."/>
            <person name="Bessette D."/>
            <person name="Bloom T."/>
            <person name="Blye J."/>
            <person name="Boguslavskiy L."/>
            <person name="Bonnet C."/>
            <person name="Boukhgalter B."/>
            <person name="Bourzgui I."/>
            <person name="Brown A."/>
            <person name="Cahill P."/>
            <person name="Channer S."/>
            <person name="Cheshatsang Y."/>
            <person name="Chuda L."/>
            <person name="Citroen M."/>
            <person name="Collymore A."/>
            <person name="Cooke P."/>
            <person name="Costello M."/>
            <person name="D'Aco K."/>
            <person name="Daza R."/>
            <person name="De Haan G."/>
            <person name="DeGray S."/>
            <person name="DeMaso C."/>
            <person name="Dhargay N."/>
            <person name="Dooley K."/>
            <person name="Dooley E."/>
            <person name="Doricent M."/>
            <person name="Dorje P."/>
            <person name="Dorjee K."/>
            <person name="Dupes A."/>
            <person name="Elong R."/>
            <person name="Falk J."/>
            <person name="Farina A."/>
            <person name="Faro S."/>
            <person name="Ferguson D."/>
            <person name="Fisher S."/>
            <person name="Foley C.D."/>
            <person name="Franke A."/>
            <person name="Friedrich D."/>
            <person name="Gadbois L."/>
            <person name="Gearin G."/>
            <person name="Gearin C.R."/>
            <person name="Giannoukos G."/>
            <person name="Goode T."/>
            <person name="Graham J."/>
            <person name="Grandbois E."/>
            <person name="Grewal S."/>
            <person name="Gyaltsen K."/>
            <person name="Hafez N."/>
            <person name="Hagos B."/>
            <person name="Hall J."/>
            <person name="Henson C."/>
            <person name="Hollinger A."/>
            <person name="Honan T."/>
            <person name="Huard M.D."/>
            <person name="Hughes L."/>
            <person name="Hurhula B."/>
            <person name="Husby M.E."/>
            <person name="Kamat A."/>
            <person name="Kanga B."/>
            <person name="Kashin S."/>
            <person name="Khazanovich D."/>
            <person name="Kisner P."/>
            <person name="Lance K."/>
            <person name="Lara M."/>
            <person name="Lee W."/>
            <person name="Lennon N."/>
            <person name="Letendre F."/>
            <person name="LeVine R."/>
            <person name="Lipovsky A."/>
            <person name="Liu X."/>
            <person name="Liu J."/>
            <person name="Liu S."/>
            <person name="Lokyitsang T."/>
            <person name="Lokyitsang Y."/>
            <person name="Lubonja R."/>
            <person name="Lui A."/>
            <person name="MacDonald P."/>
            <person name="Magnisalis V."/>
            <person name="Maru K."/>
            <person name="Matthews C."/>
            <person name="McCusker W."/>
            <person name="McDonough S."/>
            <person name="Mehta T."/>
            <person name="Meldrim J."/>
            <person name="Meneus L."/>
            <person name="Mihai O."/>
            <person name="Mihalev A."/>
            <person name="Mihova T."/>
            <person name="Mittelman R."/>
            <person name="Mlenga V."/>
            <person name="Montmayeur A."/>
            <person name="Mulrain L."/>
            <person name="Navidi A."/>
            <person name="Naylor J."/>
            <person name="Negash T."/>
            <person name="Nguyen T."/>
            <person name="Nguyen N."/>
            <person name="Nicol R."/>
            <person name="Norbu C."/>
            <person name="Norbu N."/>
            <person name="Novod N."/>
            <person name="O'Neill B."/>
            <person name="Osman S."/>
            <person name="Markiewicz E."/>
            <person name="Oyono O.L."/>
            <person name="Patti C."/>
            <person name="Phunkhang P."/>
            <person name="Pierre F."/>
            <person name="Priest M."/>
            <person name="Raghuraman S."/>
            <person name="Rege F."/>
            <person name="Reyes R."/>
            <person name="Rise C."/>
            <person name="Rogov P."/>
            <person name="Ross K."/>
            <person name="Ryan E."/>
            <person name="Settipalli S."/>
            <person name="Shea T."/>
            <person name="Sherpa N."/>
            <person name="Shi L."/>
            <person name="Shih D."/>
            <person name="Sparrow T."/>
            <person name="Spaulding J."/>
            <person name="Stalker J."/>
            <person name="Stange-Thomann N."/>
            <person name="Stavropoulos S."/>
            <person name="Stone C."/>
            <person name="Strader C."/>
            <person name="Tesfaye S."/>
            <person name="Thomson T."/>
            <person name="Thoulutsang Y."/>
            <person name="Thoulutsang D."/>
            <person name="Topham K."/>
            <person name="Topping I."/>
            <person name="Tsamla T."/>
            <person name="Vassiliev H."/>
            <person name="Vo A."/>
            <person name="Wangchuk T."/>
            <person name="Wangdi T."/>
            <person name="Weiand M."/>
            <person name="Wilkinson J."/>
            <person name="Wilson A."/>
            <person name="Yadav S."/>
            <person name="Young G."/>
            <person name="Yu Q."/>
            <person name="Zembek L."/>
            <person name="Zhong D."/>
            <person name="Zimmer A."/>
            <person name="Zwirko Z."/>
            <person name="Jaffe D.B."/>
            <person name="Alvarez P."/>
            <person name="Brockman W."/>
            <person name="Butler J."/>
            <person name="Chin C."/>
            <person name="Gnerre S."/>
            <person name="Grabherr M."/>
            <person name="Kleber M."/>
            <person name="Mauceli E."/>
            <person name="MacCallum I."/>
        </authorList>
    </citation>
    <scope>NUCLEOTIDE SEQUENCE [LARGE SCALE GENOMIC DNA]</scope>
    <source>
        <strain evidence="11">Tucson 14030-0811.24</strain>
    </source>
</reference>
<keyword evidence="6" id="KW-0862">Zinc</keyword>
<dbReference type="OrthoDB" id="5599753at2759"/>
<organism evidence="11">
    <name type="scientific">Drosophila willistoni</name>
    <name type="common">Fruit fly</name>
    <dbReference type="NCBI Taxonomy" id="7260"/>
    <lineage>
        <taxon>Eukaryota</taxon>
        <taxon>Metazoa</taxon>
        <taxon>Ecdysozoa</taxon>
        <taxon>Arthropoda</taxon>
        <taxon>Hexapoda</taxon>
        <taxon>Insecta</taxon>
        <taxon>Pterygota</taxon>
        <taxon>Neoptera</taxon>
        <taxon>Endopterygota</taxon>
        <taxon>Diptera</taxon>
        <taxon>Brachycera</taxon>
        <taxon>Muscomorpha</taxon>
        <taxon>Ephydroidea</taxon>
        <taxon>Drosophilidae</taxon>
        <taxon>Drosophila</taxon>
        <taxon>Sophophora</taxon>
    </lineage>
</organism>
<evidence type="ECO:0000256" key="5">
    <source>
        <dbReference type="ARBA" id="ARBA00022723"/>
    </source>
</evidence>
<evidence type="ECO:0000313" key="10">
    <source>
        <dbReference type="EMBL" id="EDW74316.1"/>
    </source>
</evidence>
<dbReference type="STRING" id="7260.B4MQC7"/>
<evidence type="ECO:0000256" key="2">
    <source>
        <dbReference type="ARBA" id="ARBA00004481"/>
    </source>
</evidence>
<dbReference type="eggNOG" id="ENOG502S7BR">
    <property type="taxonomic scope" value="Eukaryota"/>
</dbReference>
<dbReference type="GO" id="GO:0031902">
    <property type="term" value="C:late endosome membrane"/>
    <property type="evidence" value="ECO:0007669"/>
    <property type="project" value="UniProtKB-SubCell"/>
</dbReference>
<evidence type="ECO:0000256" key="8">
    <source>
        <dbReference type="SAM" id="MobiDB-lite"/>
    </source>
</evidence>
<dbReference type="Proteomes" id="UP000007798">
    <property type="component" value="Unassembled WGS sequence"/>
</dbReference>
<protein>
    <submittedName>
        <fullName evidence="10">GK21443</fullName>
    </submittedName>
</protein>
<sequence>MSSKNNVYPPLDNQRQMGDAPPQYGDIASATAPTMIPMEGPPPTQNTNHPIHLQPSVIVGQQPPVYIVQNEVPVVNHLGSVPTMVTCPSCHARQVSNVKYDASTKTHLFALGICLVGGCCCACIPYCVDSCQSAQHSCSSCGAYLGSYQN</sequence>
<dbReference type="SMART" id="SM00714">
    <property type="entry name" value="LITAF"/>
    <property type="match status" value="1"/>
</dbReference>
<gene>
    <name evidence="10" type="primary">Dwil\GK21443</name>
    <name evidence="10" type="ORF">Dwil_GK21443</name>
</gene>
<keyword evidence="7" id="KW-0472">Membrane</keyword>
<keyword evidence="5" id="KW-0479">Metal-binding</keyword>
<evidence type="ECO:0000259" key="9">
    <source>
        <dbReference type="PROSITE" id="PS51837"/>
    </source>
</evidence>
<evidence type="ECO:0000256" key="1">
    <source>
        <dbReference type="ARBA" id="ARBA00004414"/>
    </source>
</evidence>
<proteinExistence type="inferred from homology"/>
<comment type="similarity">
    <text evidence="4">Belongs to the CDIP1/LITAF family.</text>
</comment>
<dbReference type="InParanoid" id="B4MQC7"/>
<dbReference type="PANTHER" id="PTHR23292:SF14">
    <property type="entry name" value="FI16615P1-RELATED"/>
    <property type="match status" value="1"/>
</dbReference>
<dbReference type="AlphaFoldDB" id="B4MQC7"/>
<dbReference type="Pfam" id="PF10601">
    <property type="entry name" value="zf-LITAF-like"/>
    <property type="match status" value="1"/>
</dbReference>